<dbReference type="SUPFAM" id="SSF46626">
    <property type="entry name" value="Cytochrome c"/>
    <property type="match status" value="1"/>
</dbReference>
<dbReference type="PANTHER" id="PTHR40942:SF4">
    <property type="entry name" value="CYTOCHROME C5"/>
    <property type="match status" value="1"/>
</dbReference>
<evidence type="ECO:0000256" key="3">
    <source>
        <dbReference type="ARBA" id="ARBA00022723"/>
    </source>
</evidence>
<evidence type="ECO:0000259" key="8">
    <source>
        <dbReference type="PROSITE" id="PS51007"/>
    </source>
</evidence>
<keyword evidence="3 6" id="KW-0479">Metal-binding</keyword>
<dbReference type="InterPro" id="IPR036909">
    <property type="entry name" value="Cyt_c-like_dom_sf"/>
</dbReference>
<keyword evidence="1" id="KW-0813">Transport</keyword>
<dbReference type="GO" id="GO:0020037">
    <property type="term" value="F:heme binding"/>
    <property type="evidence" value="ECO:0007669"/>
    <property type="project" value="InterPro"/>
</dbReference>
<feature type="compositionally biased region" description="Low complexity" evidence="7">
    <location>
        <begin position="11"/>
        <end position="23"/>
    </location>
</feature>
<dbReference type="Gene3D" id="1.10.760.10">
    <property type="entry name" value="Cytochrome c-like domain"/>
    <property type="match status" value="1"/>
</dbReference>
<dbReference type="InterPro" id="IPR002323">
    <property type="entry name" value="Cyt_CIE"/>
</dbReference>
<evidence type="ECO:0000256" key="1">
    <source>
        <dbReference type="ARBA" id="ARBA00022448"/>
    </source>
</evidence>
<evidence type="ECO:0000256" key="4">
    <source>
        <dbReference type="ARBA" id="ARBA00022982"/>
    </source>
</evidence>
<dbReference type="InterPro" id="IPR009056">
    <property type="entry name" value="Cyt_c-like_dom"/>
</dbReference>
<evidence type="ECO:0000256" key="6">
    <source>
        <dbReference type="PROSITE-ProRule" id="PRU00433"/>
    </source>
</evidence>
<reference evidence="9 10" key="1">
    <citation type="submission" date="2020-08" db="EMBL/GenBank/DDBJ databases">
        <title>Genomic Encyclopedia of Type Strains, Phase IV (KMG-IV): sequencing the most valuable type-strain genomes for metagenomic binning, comparative biology and taxonomic classification.</title>
        <authorList>
            <person name="Goeker M."/>
        </authorList>
    </citation>
    <scope>NUCLEOTIDE SEQUENCE [LARGE SCALE GENOMIC DNA]</scope>
    <source>
        <strain evidence="9 10">DSM 27165</strain>
    </source>
</reference>
<keyword evidence="10" id="KW-1185">Reference proteome</keyword>
<feature type="domain" description="Cytochrome c" evidence="8">
    <location>
        <begin position="23"/>
        <end position="107"/>
    </location>
</feature>
<accession>A0A840MP19</accession>
<evidence type="ECO:0000256" key="5">
    <source>
        <dbReference type="ARBA" id="ARBA00023004"/>
    </source>
</evidence>
<dbReference type="Pfam" id="PF13442">
    <property type="entry name" value="Cytochrome_CBB3"/>
    <property type="match status" value="1"/>
</dbReference>
<keyword evidence="4" id="KW-0249">Electron transport</keyword>
<name>A0A840MP19_9PROT</name>
<dbReference type="PANTHER" id="PTHR40942">
    <property type="match status" value="1"/>
</dbReference>
<keyword evidence="5 6" id="KW-0408">Iron</keyword>
<feature type="region of interest" description="Disordered" evidence="7">
    <location>
        <begin position="1"/>
        <end position="27"/>
    </location>
</feature>
<evidence type="ECO:0000313" key="9">
    <source>
        <dbReference type="EMBL" id="MBB5018492.1"/>
    </source>
</evidence>
<dbReference type="GO" id="GO:0009055">
    <property type="term" value="F:electron transfer activity"/>
    <property type="evidence" value="ECO:0007669"/>
    <property type="project" value="InterPro"/>
</dbReference>
<dbReference type="EMBL" id="JACHHY010000009">
    <property type="protein sequence ID" value="MBB5018492.1"/>
    <property type="molecule type" value="Genomic_DNA"/>
</dbReference>
<dbReference type="PROSITE" id="PS51007">
    <property type="entry name" value="CYTC"/>
    <property type="match status" value="1"/>
</dbReference>
<evidence type="ECO:0000256" key="2">
    <source>
        <dbReference type="ARBA" id="ARBA00022617"/>
    </source>
</evidence>
<dbReference type="Proteomes" id="UP000575898">
    <property type="component" value="Unassembled WGS sequence"/>
</dbReference>
<protein>
    <submittedName>
        <fullName evidence="9">Cytochrome c5</fullName>
    </submittedName>
</protein>
<dbReference type="RefSeq" id="WP_343074222.1">
    <property type="nucleotide sequence ID" value="NZ_JACHHY010000009.1"/>
</dbReference>
<dbReference type="PRINTS" id="PR00607">
    <property type="entry name" value="CYTCHROMECIE"/>
</dbReference>
<evidence type="ECO:0000313" key="10">
    <source>
        <dbReference type="Proteomes" id="UP000575898"/>
    </source>
</evidence>
<keyword evidence="2 6" id="KW-0349">Heme</keyword>
<comment type="caution">
    <text evidence="9">The sequence shown here is derived from an EMBL/GenBank/DDBJ whole genome shotgun (WGS) entry which is preliminary data.</text>
</comment>
<organism evidence="9 10">
    <name type="scientific">Chitinivorax tropicus</name>
    <dbReference type="NCBI Taxonomy" id="714531"/>
    <lineage>
        <taxon>Bacteria</taxon>
        <taxon>Pseudomonadati</taxon>
        <taxon>Pseudomonadota</taxon>
        <taxon>Betaproteobacteria</taxon>
        <taxon>Chitinivorax</taxon>
    </lineage>
</organism>
<evidence type="ECO:0000256" key="7">
    <source>
        <dbReference type="SAM" id="MobiDB-lite"/>
    </source>
</evidence>
<sequence>METTVAKPVGEAHANHAAHGAAGDPKPGEAVFKQTCAMCHQTGLSGAPIPGNKQDWQARMAAGKERLYQHAIEGFTGEKGMMPAKGANAALSDADVKSAVDYMLGAVDKAS</sequence>
<gene>
    <name evidence="9" type="ORF">HNQ59_001781</name>
</gene>
<dbReference type="GO" id="GO:0005506">
    <property type="term" value="F:iron ion binding"/>
    <property type="evidence" value="ECO:0007669"/>
    <property type="project" value="InterPro"/>
</dbReference>
<dbReference type="AlphaFoldDB" id="A0A840MP19"/>
<proteinExistence type="predicted"/>